<name>A0A1Y6BIG8_9BACT</name>
<dbReference type="OrthoDB" id="274823at2"/>
<gene>
    <name evidence="2" type="ORF">SAMN06296036_10419</name>
</gene>
<evidence type="ECO:0000313" key="2">
    <source>
        <dbReference type="EMBL" id="SMF04826.1"/>
    </source>
</evidence>
<dbReference type="AlphaFoldDB" id="A0A1Y6BIG8"/>
<dbReference type="STRING" id="1513793.SAMN06296036_10419"/>
<dbReference type="Gene3D" id="3.40.1550.10">
    <property type="entry name" value="CheC-like"/>
    <property type="match status" value="1"/>
</dbReference>
<dbReference type="InterPro" id="IPR028976">
    <property type="entry name" value="CheC-like_sf"/>
</dbReference>
<evidence type="ECO:0000313" key="3">
    <source>
        <dbReference type="Proteomes" id="UP000192907"/>
    </source>
</evidence>
<accession>A0A1Y6BIG8</accession>
<evidence type="ECO:0000256" key="1">
    <source>
        <dbReference type="ARBA" id="ARBA00022500"/>
    </source>
</evidence>
<protein>
    <submittedName>
        <fullName evidence="2">CheC, inhibitor of MCP methylation</fullName>
    </submittedName>
</protein>
<reference evidence="3" key="1">
    <citation type="submission" date="2017-04" db="EMBL/GenBank/DDBJ databases">
        <authorList>
            <person name="Varghese N."/>
            <person name="Submissions S."/>
        </authorList>
    </citation>
    <scope>NUCLEOTIDE SEQUENCE [LARGE SCALE GENOMIC DNA]</scope>
    <source>
        <strain evidence="3">RKEM611</strain>
    </source>
</reference>
<dbReference type="EMBL" id="FWZT01000004">
    <property type="protein sequence ID" value="SMF04826.1"/>
    <property type="molecule type" value="Genomic_DNA"/>
</dbReference>
<dbReference type="Proteomes" id="UP000192907">
    <property type="component" value="Unassembled WGS sequence"/>
</dbReference>
<organism evidence="2 3">
    <name type="scientific">Pseudobacteriovorax antillogorgiicola</name>
    <dbReference type="NCBI Taxonomy" id="1513793"/>
    <lineage>
        <taxon>Bacteria</taxon>
        <taxon>Pseudomonadati</taxon>
        <taxon>Bdellovibrionota</taxon>
        <taxon>Oligoflexia</taxon>
        <taxon>Oligoflexales</taxon>
        <taxon>Pseudobacteriovoracaceae</taxon>
        <taxon>Pseudobacteriovorax</taxon>
    </lineage>
</organism>
<keyword evidence="3" id="KW-1185">Reference proteome</keyword>
<dbReference type="SUPFAM" id="SSF103039">
    <property type="entry name" value="CheC-like"/>
    <property type="match status" value="1"/>
</dbReference>
<dbReference type="GO" id="GO:0006935">
    <property type="term" value="P:chemotaxis"/>
    <property type="evidence" value="ECO:0007669"/>
    <property type="project" value="UniProtKB-KW"/>
</dbReference>
<proteinExistence type="predicted"/>
<keyword evidence="1" id="KW-0145">Chemotaxis</keyword>
<dbReference type="RefSeq" id="WP_132317025.1">
    <property type="nucleotide sequence ID" value="NZ_FWZT01000004.1"/>
</dbReference>
<sequence length="204" mass="22233">MKLTEWQEELLKETFNLGVGKASASIGELAGCEVELTVPEVQICQLKTLVNDISAMEGSSLSAVIQTYSGPFEGTAMMLYSEEASLDLVRLIMGSDTPSEQLSELEYDALCEVGNIVLNGCLSSLGGLFEAEIETELPELLSGTTKDVLTLEGKLDEGKQVVFLKMGFQVATGKLQGYLSFILDTDKIHNLLECLENYYRKISA</sequence>
<dbReference type="CDD" id="cd17910">
    <property type="entry name" value="CheC_ClassII"/>
    <property type="match status" value="1"/>
</dbReference>